<comment type="caution">
    <text evidence="1">The sequence shown here is derived from an EMBL/GenBank/DDBJ whole genome shotgun (WGS) entry which is preliminary data.</text>
</comment>
<accession>A0ACA9NJ24</accession>
<feature type="non-terminal residue" evidence="1">
    <location>
        <position position="147"/>
    </location>
</feature>
<organism evidence="1 2">
    <name type="scientific">Acaulospora colombiana</name>
    <dbReference type="NCBI Taxonomy" id="27376"/>
    <lineage>
        <taxon>Eukaryota</taxon>
        <taxon>Fungi</taxon>
        <taxon>Fungi incertae sedis</taxon>
        <taxon>Mucoromycota</taxon>
        <taxon>Glomeromycotina</taxon>
        <taxon>Glomeromycetes</taxon>
        <taxon>Diversisporales</taxon>
        <taxon>Acaulosporaceae</taxon>
        <taxon>Acaulospora</taxon>
    </lineage>
</organism>
<reference evidence="1" key="1">
    <citation type="submission" date="2021-06" db="EMBL/GenBank/DDBJ databases">
        <authorList>
            <person name="Kallberg Y."/>
            <person name="Tangrot J."/>
            <person name="Rosling A."/>
        </authorList>
    </citation>
    <scope>NUCLEOTIDE SEQUENCE</scope>
    <source>
        <strain evidence="1">CL356</strain>
    </source>
</reference>
<protein>
    <submittedName>
        <fullName evidence="1">12223_t:CDS:1</fullName>
    </submittedName>
</protein>
<keyword evidence="2" id="KW-1185">Reference proteome</keyword>
<sequence>MAAFLPSTSTTIANTSSNQLNSRGYTSTPARISIGSIPSKSWTRLSSALSLATLTLDKSEILEELTIRIPELQNPLNPYPYRNKESTLAPKAGGNPLLALAIKNTAKEAASDQDKKDDSSNSKKGGETASTSAMGSKLLTRLDGELN</sequence>
<gene>
    <name evidence="1" type="ORF">ACOLOM_LOCUS8318</name>
</gene>
<proteinExistence type="predicted"/>
<evidence type="ECO:0000313" key="1">
    <source>
        <dbReference type="EMBL" id="CAG8653135.1"/>
    </source>
</evidence>
<evidence type="ECO:0000313" key="2">
    <source>
        <dbReference type="Proteomes" id="UP000789525"/>
    </source>
</evidence>
<dbReference type="EMBL" id="CAJVPT010021117">
    <property type="protein sequence ID" value="CAG8653135.1"/>
    <property type="molecule type" value="Genomic_DNA"/>
</dbReference>
<name>A0ACA9NJ24_9GLOM</name>
<dbReference type="Proteomes" id="UP000789525">
    <property type="component" value="Unassembled WGS sequence"/>
</dbReference>